<gene>
    <name evidence="2" type="ORF">O6P43_020039</name>
</gene>
<protein>
    <recommendedName>
        <fullName evidence="4">Secreted protein</fullName>
    </recommendedName>
</protein>
<dbReference type="Proteomes" id="UP001163823">
    <property type="component" value="Chromosome 8"/>
</dbReference>
<keyword evidence="3" id="KW-1185">Reference proteome</keyword>
<organism evidence="2 3">
    <name type="scientific">Quillaja saponaria</name>
    <name type="common">Soap bark tree</name>
    <dbReference type="NCBI Taxonomy" id="32244"/>
    <lineage>
        <taxon>Eukaryota</taxon>
        <taxon>Viridiplantae</taxon>
        <taxon>Streptophyta</taxon>
        <taxon>Embryophyta</taxon>
        <taxon>Tracheophyta</taxon>
        <taxon>Spermatophyta</taxon>
        <taxon>Magnoliopsida</taxon>
        <taxon>eudicotyledons</taxon>
        <taxon>Gunneridae</taxon>
        <taxon>Pentapetalae</taxon>
        <taxon>rosids</taxon>
        <taxon>fabids</taxon>
        <taxon>Fabales</taxon>
        <taxon>Quillajaceae</taxon>
        <taxon>Quillaja</taxon>
    </lineage>
</organism>
<feature type="chain" id="PRO_5042282944" description="Secreted protein" evidence="1">
    <location>
        <begin position="19"/>
        <end position="69"/>
    </location>
</feature>
<evidence type="ECO:0008006" key="4">
    <source>
        <dbReference type="Google" id="ProtNLM"/>
    </source>
</evidence>
<dbReference type="EMBL" id="JARAOO010000008">
    <property type="protein sequence ID" value="KAJ7959468.1"/>
    <property type="molecule type" value="Genomic_DNA"/>
</dbReference>
<proteinExistence type="predicted"/>
<dbReference type="KEGG" id="qsa:O6P43_020039"/>
<comment type="caution">
    <text evidence="2">The sequence shown here is derived from an EMBL/GenBank/DDBJ whole genome shotgun (WGS) entry which is preliminary data.</text>
</comment>
<evidence type="ECO:0000256" key="1">
    <source>
        <dbReference type="SAM" id="SignalP"/>
    </source>
</evidence>
<sequence>MLPAAAIGLIMLCSGLAATRLGCNLLVGVLVSDRSSVHGVAELRTCQTSVSRYFQDLIHIVKDESLQSH</sequence>
<reference evidence="2" key="1">
    <citation type="journal article" date="2023" name="Science">
        <title>Elucidation of the pathway for biosynthesis of saponin adjuvants from the soapbark tree.</title>
        <authorList>
            <person name="Reed J."/>
            <person name="Orme A."/>
            <person name="El-Demerdash A."/>
            <person name="Owen C."/>
            <person name="Martin L.B.B."/>
            <person name="Misra R.C."/>
            <person name="Kikuchi S."/>
            <person name="Rejzek M."/>
            <person name="Martin A.C."/>
            <person name="Harkess A."/>
            <person name="Leebens-Mack J."/>
            <person name="Louveau T."/>
            <person name="Stephenson M.J."/>
            <person name="Osbourn A."/>
        </authorList>
    </citation>
    <scope>NUCLEOTIDE SEQUENCE</scope>
    <source>
        <strain evidence="2">S10</strain>
    </source>
</reference>
<feature type="signal peptide" evidence="1">
    <location>
        <begin position="1"/>
        <end position="18"/>
    </location>
</feature>
<keyword evidence="1" id="KW-0732">Signal</keyword>
<evidence type="ECO:0000313" key="3">
    <source>
        <dbReference type="Proteomes" id="UP001163823"/>
    </source>
</evidence>
<name>A0AAD7LK58_QUISA</name>
<dbReference type="AlphaFoldDB" id="A0AAD7LK58"/>
<evidence type="ECO:0000313" key="2">
    <source>
        <dbReference type="EMBL" id="KAJ7959468.1"/>
    </source>
</evidence>
<accession>A0AAD7LK58</accession>